<dbReference type="EMBL" id="JBJUIK010000013">
    <property type="protein sequence ID" value="KAL3505933.1"/>
    <property type="molecule type" value="Genomic_DNA"/>
</dbReference>
<gene>
    <name evidence="2" type="ORF">ACH5RR_031315</name>
</gene>
<keyword evidence="3" id="KW-1185">Reference proteome</keyword>
<comment type="caution">
    <text evidence="2">The sequence shown here is derived from an EMBL/GenBank/DDBJ whole genome shotgun (WGS) entry which is preliminary data.</text>
</comment>
<proteinExistence type="predicted"/>
<dbReference type="AlphaFoldDB" id="A0ABD2YEU8"/>
<feature type="compositionally biased region" description="Basic residues" evidence="1">
    <location>
        <begin position="246"/>
        <end position="267"/>
    </location>
</feature>
<dbReference type="Proteomes" id="UP001630127">
    <property type="component" value="Unassembled WGS sequence"/>
</dbReference>
<evidence type="ECO:0000313" key="3">
    <source>
        <dbReference type="Proteomes" id="UP001630127"/>
    </source>
</evidence>
<protein>
    <submittedName>
        <fullName evidence="2">Uncharacterized protein</fullName>
    </submittedName>
</protein>
<sequence length="276" mass="31484">MSSPLQGKFLCPDQSALCGKHHRPQMGEVLFEFENLLRSKKERLSIQEANILMQCKSNALRSFTIGAMGAATAGWFATQKLHNFHRLFLTAGGSFFFGLWTFNRSLDSSLNYILSLEGTRMQKELGGLMLRKYQGNPSIMQCVSKHFYSEEVYDDSSDRPKLRWRFRNFFEEKAANFQVADNHDSNIEKSDQKMTVLKKSNSEPKQAQMSTAADAMENPFDCVFGIPSEVDEIHHTGRSNTARSKATSKRHAHGSKRSHRRHRKHHHQEASDPLSS</sequence>
<reference evidence="2 3" key="1">
    <citation type="submission" date="2024-11" db="EMBL/GenBank/DDBJ databases">
        <title>A near-complete genome assembly of Cinchona calisaya.</title>
        <authorList>
            <person name="Lian D.C."/>
            <person name="Zhao X.W."/>
            <person name="Wei L."/>
        </authorList>
    </citation>
    <scope>NUCLEOTIDE SEQUENCE [LARGE SCALE GENOMIC DNA]</scope>
    <source>
        <tissue evidence="2">Nenye</tissue>
    </source>
</reference>
<feature type="region of interest" description="Disordered" evidence="1">
    <location>
        <begin position="231"/>
        <end position="276"/>
    </location>
</feature>
<dbReference type="PANTHER" id="PTHR35986">
    <property type="entry name" value="EXPRESSED PROTEIN"/>
    <property type="match status" value="1"/>
</dbReference>
<accession>A0ABD2YEU8</accession>
<dbReference type="PANTHER" id="PTHR35986:SF1">
    <property type="entry name" value="OS10G0430800 PROTEIN"/>
    <property type="match status" value="1"/>
</dbReference>
<name>A0ABD2YEU8_9GENT</name>
<evidence type="ECO:0000313" key="2">
    <source>
        <dbReference type="EMBL" id="KAL3505933.1"/>
    </source>
</evidence>
<organism evidence="2 3">
    <name type="scientific">Cinchona calisaya</name>
    <dbReference type="NCBI Taxonomy" id="153742"/>
    <lineage>
        <taxon>Eukaryota</taxon>
        <taxon>Viridiplantae</taxon>
        <taxon>Streptophyta</taxon>
        <taxon>Embryophyta</taxon>
        <taxon>Tracheophyta</taxon>
        <taxon>Spermatophyta</taxon>
        <taxon>Magnoliopsida</taxon>
        <taxon>eudicotyledons</taxon>
        <taxon>Gunneridae</taxon>
        <taxon>Pentapetalae</taxon>
        <taxon>asterids</taxon>
        <taxon>lamiids</taxon>
        <taxon>Gentianales</taxon>
        <taxon>Rubiaceae</taxon>
        <taxon>Cinchonoideae</taxon>
        <taxon>Cinchoneae</taxon>
        <taxon>Cinchona</taxon>
    </lineage>
</organism>
<evidence type="ECO:0000256" key="1">
    <source>
        <dbReference type="SAM" id="MobiDB-lite"/>
    </source>
</evidence>